<comment type="caution">
    <text evidence="1">The sequence shown here is derived from an EMBL/GenBank/DDBJ whole genome shotgun (WGS) entry which is preliminary data.</text>
</comment>
<accession>A0ABS6DQP8</accession>
<proteinExistence type="predicted"/>
<sequence>MKNNSLLKKKIKSMKLQNELSLINLYDSYNSLIKDPEFISFEQLNASVLLSKGMGFESPSFTKFNNKLKEAIAKKHDIIFRNFIISFNIDLKFSQNILVPIIKNEISSSVICTNLSSSNDPNLDDYLCSLNDKIDSLLKTKSYIEIMPGTVLFNSTESNTLKLLFGPEVLSLIKD</sequence>
<protein>
    <submittedName>
        <fullName evidence="1">DUF2714 domain-containing protein</fullName>
    </submittedName>
</protein>
<dbReference type="Pfam" id="PF10896">
    <property type="entry name" value="DUF2714"/>
    <property type="match status" value="1"/>
</dbReference>
<dbReference type="RefSeq" id="WP_216505098.1">
    <property type="nucleotide sequence ID" value="NZ_JAHMHJ010000001.1"/>
</dbReference>
<dbReference type="InterPro" id="IPR021222">
    <property type="entry name" value="DUF2714"/>
</dbReference>
<evidence type="ECO:0000313" key="2">
    <source>
        <dbReference type="Proteomes" id="UP000812267"/>
    </source>
</evidence>
<name>A0ABS6DQP8_9MOLU</name>
<reference evidence="1" key="1">
    <citation type="submission" date="2021-06" db="EMBL/GenBank/DDBJ databases">
        <title>Novel Mycoplasma species detected in California sea lions (Zalophus californianus) from the USA.</title>
        <authorList>
            <person name="Volokhov D.V."/>
            <person name="Furtak V.A."/>
            <person name="Zagorodnyaya T.A."/>
        </authorList>
    </citation>
    <scope>NUCLEOTIDE SEQUENCE [LARGE SCALE GENOMIC DNA]</scope>
    <source>
        <strain evidence="1">CSL 4779</strain>
    </source>
</reference>
<dbReference type="Proteomes" id="UP000812267">
    <property type="component" value="Unassembled WGS sequence"/>
</dbReference>
<organism evidence="1 2">
    <name type="scientific">Mycoplasma zalophidermidis</name>
    <dbReference type="NCBI Taxonomy" id="398174"/>
    <lineage>
        <taxon>Bacteria</taxon>
        <taxon>Bacillati</taxon>
        <taxon>Mycoplasmatota</taxon>
        <taxon>Mollicutes</taxon>
        <taxon>Mycoplasmataceae</taxon>
        <taxon>Mycoplasma</taxon>
    </lineage>
</organism>
<dbReference type="EMBL" id="JAHMHK010000001">
    <property type="protein sequence ID" value="MBU4693330.1"/>
    <property type="molecule type" value="Genomic_DNA"/>
</dbReference>
<evidence type="ECO:0000313" key="1">
    <source>
        <dbReference type="EMBL" id="MBU4693330.1"/>
    </source>
</evidence>
<keyword evidence="2" id="KW-1185">Reference proteome</keyword>
<gene>
    <name evidence="1" type="ORF">KQ878_00320</name>
</gene>